<dbReference type="Proteomes" id="UP001176478">
    <property type="component" value="Unassembled WGS sequence"/>
</dbReference>
<name>A0AA42FM17_9GAMM</name>
<organism evidence="1 3">
    <name type="scientific">Providencia huashanensis</name>
    <dbReference type="NCBI Taxonomy" id="3037798"/>
    <lineage>
        <taxon>Bacteria</taxon>
        <taxon>Pseudomonadati</taxon>
        <taxon>Pseudomonadota</taxon>
        <taxon>Gammaproteobacteria</taxon>
        <taxon>Enterobacterales</taxon>
        <taxon>Morganellaceae</taxon>
        <taxon>Providencia</taxon>
    </lineage>
</organism>
<gene>
    <name evidence="1" type="ORF">P7V44_09590</name>
    <name evidence="2" type="ORF">Q5E86_04260</name>
</gene>
<proteinExistence type="predicted"/>
<dbReference type="RefSeq" id="WP_042843491.1">
    <property type="nucleotide sequence ID" value="NZ_JARRYG010000008.1"/>
</dbReference>
<dbReference type="Proteomes" id="UP001156701">
    <property type="component" value="Unassembled WGS sequence"/>
</dbReference>
<dbReference type="EMBL" id="JAUQTG010000001">
    <property type="protein sequence ID" value="MDO7855601.1"/>
    <property type="molecule type" value="Genomic_DNA"/>
</dbReference>
<sequence>MRFNLTQINICGENTKIVGLNITLIGDDNSTHSFKIDIKGLDTMNLTLRDIEKHAIKQAKHSFEHCSNG</sequence>
<dbReference type="AlphaFoldDB" id="A0AA42FM17"/>
<evidence type="ECO:0000313" key="2">
    <source>
        <dbReference type="EMBL" id="MDO7855601.1"/>
    </source>
</evidence>
<protein>
    <submittedName>
        <fullName evidence="1">Uncharacterized protein</fullName>
    </submittedName>
</protein>
<evidence type="ECO:0000313" key="4">
    <source>
        <dbReference type="Proteomes" id="UP001176478"/>
    </source>
</evidence>
<comment type="caution">
    <text evidence="1">The sequence shown here is derived from an EMBL/GenBank/DDBJ whole genome shotgun (WGS) entry which is preliminary data.</text>
</comment>
<keyword evidence="4" id="KW-1185">Reference proteome</keyword>
<dbReference type="EMBL" id="JARRYG010000008">
    <property type="protein sequence ID" value="MDG4696490.1"/>
    <property type="molecule type" value="Genomic_DNA"/>
</dbReference>
<reference evidence="2" key="2">
    <citation type="submission" date="2023-07" db="EMBL/GenBank/DDBJ databases">
        <authorList>
            <person name="Yang W."/>
            <person name="Chen J."/>
            <person name="Ji P."/>
            <person name="Hu F."/>
        </authorList>
    </citation>
    <scope>NUCLEOTIDE SEQUENCE</scope>
    <source>
        <strain evidence="2">CRE-138-0111</strain>
    </source>
</reference>
<accession>A0AA42FM17</accession>
<evidence type="ECO:0000313" key="3">
    <source>
        <dbReference type="Proteomes" id="UP001156701"/>
    </source>
</evidence>
<evidence type="ECO:0000313" key="1">
    <source>
        <dbReference type="EMBL" id="MDG4696490.1"/>
    </source>
</evidence>
<reference evidence="2" key="3">
    <citation type="journal article" date="2024" name="Int. J. Antimicrob. Agents">
        <title>Identification of a novel Providencia species showing multi-drug-resistant in three patients with hospital-acquired infection.</title>
        <authorList>
            <person name="Yang W."/>
            <person name="Chen J."/>
            <person name="Yang F."/>
            <person name="Ji P."/>
            <person name="Shen S."/>
            <person name="Yin D."/>
            <person name="Hu F."/>
        </authorList>
    </citation>
    <scope>NUCLEOTIDE SEQUENCE</scope>
    <source>
        <strain evidence="2">CRE-138-0111</strain>
    </source>
</reference>
<reference evidence="1" key="1">
    <citation type="submission" date="2023-03" db="EMBL/GenBank/DDBJ databases">
        <title>a new species belonging to Providencia genus.</title>
        <authorList>
            <person name="Yang W."/>
            <person name="Hu F."/>
            <person name="Shen S."/>
            <person name="Ding L."/>
            <person name="Yin D."/>
        </authorList>
    </citation>
    <scope>NUCLEOTIDE SEQUENCE</scope>
    <source>
        <strain evidence="1">CRE-3FA-0001</strain>
    </source>
</reference>